<proteinExistence type="predicted"/>
<evidence type="ECO:0000256" key="1">
    <source>
        <dbReference type="SAM" id="MobiDB-lite"/>
    </source>
</evidence>
<dbReference type="AlphaFoldDB" id="A0AAV6IK58"/>
<reference evidence="2" key="1">
    <citation type="submission" date="2020-08" db="EMBL/GenBank/DDBJ databases">
        <title>Plant Genome Project.</title>
        <authorList>
            <person name="Zhang R.-G."/>
        </authorList>
    </citation>
    <scope>NUCLEOTIDE SEQUENCE</scope>
    <source>
        <strain evidence="2">WSP0</strain>
        <tissue evidence="2">Leaf</tissue>
    </source>
</reference>
<accession>A0AAV6IK58</accession>
<organism evidence="2 3">
    <name type="scientific">Rhododendron griersonianum</name>
    <dbReference type="NCBI Taxonomy" id="479676"/>
    <lineage>
        <taxon>Eukaryota</taxon>
        <taxon>Viridiplantae</taxon>
        <taxon>Streptophyta</taxon>
        <taxon>Embryophyta</taxon>
        <taxon>Tracheophyta</taxon>
        <taxon>Spermatophyta</taxon>
        <taxon>Magnoliopsida</taxon>
        <taxon>eudicotyledons</taxon>
        <taxon>Gunneridae</taxon>
        <taxon>Pentapetalae</taxon>
        <taxon>asterids</taxon>
        <taxon>Ericales</taxon>
        <taxon>Ericaceae</taxon>
        <taxon>Ericoideae</taxon>
        <taxon>Rhodoreae</taxon>
        <taxon>Rhododendron</taxon>
    </lineage>
</organism>
<name>A0AAV6IK58_9ERIC</name>
<sequence length="915" mass="100999">MVPLRASKLPLPPSLSSPISSLLFDPHSLSLSLSHPDSSLSLFPSLSPSPLSLPSPQTLIPPPSSSSAFLRLQNPTNPTTATLFLVSSPLRGGSSVLLRFYTLLKITSQFAKTHVICNQTGLNFDENKSGVVFNVSHGVSVKLVGSVNVFVMYSVSNAKVWVFAVKMMNDDGGSVKLMKCAVIDCNVPVFAVSVLYGYLMLGEENGVRVFALRPLVKGRVVKRRRGEIRELSNGKLEGQSLPNGVHHTIRTIEGEGTMEICSNNGYLEGKSDKHCDSVKLKSVKLGQDSKGGSTCFAAFKKKEVDSYKLSKVPLQPAKAISIQALSPKKFLILDSVGQLHLMCLSLPVVPVGRSDIHCHVKQLTNTMKVEKLAVLPDMSTKVVILDCCQQLKGSYNYLAGTQTVWISDGCHTLHMLAVSEMDTSVGEKENKDSEEKPVGISVIQAIFASEKIEDVIPLATNAVLLLGQDLALGFFYGWKLICVYNFMKILEGYSIVVTGHLSRPVYFQFLPVEGIQGSQVMLRNFQIVRGEDQTSIQQKGHEGMGLLFLLGRRRKVETLKKKPYIHHKKGQGKKHAFMSSTTMEMHTGDTEPDFNLREWALKAKMVSRENTHSRRFSAPSFRRSFREDPNKSFRSNITISSTASSPGYTLKEEIDPSTYSFTAALKALQARSAYGWECLSPDGFALNSKWNEAEKYICNPLSGEVPLECLSAKTLSGRSFCSLAAGRITMSAPLIYPSHSRLIIHSKTSLPSHEIEAHLPIQVEILKISLHPVAEKKVCSKTRDVGTQSTPPPELSCCSSSSPSPAPTPSVEERSIRRDEAEIDDSPTSTNLEKLMNFGEKVEVKETIPEKEAAKGEEEMVDMRKKAKQMCICRQGGCLPWRGLWMRKRKREKHKPGKQNMFFHHINGILTKSAS</sequence>
<evidence type="ECO:0000313" key="3">
    <source>
        <dbReference type="Proteomes" id="UP000823749"/>
    </source>
</evidence>
<dbReference type="EMBL" id="JACTNZ010000010">
    <property type="protein sequence ID" value="KAG5527908.1"/>
    <property type="molecule type" value="Genomic_DNA"/>
</dbReference>
<feature type="region of interest" description="Disordered" evidence="1">
    <location>
        <begin position="783"/>
        <end position="829"/>
    </location>
</feature>
<feature type="compositionally biased region" description="Basic and acidic residues" evidence="1">
    <location>
        <begin position="811"/>
        <end position="820"/>
    </location>
</feature>
<comment type="caution">
    <text evidence="2">The sequence shown here is derived from an EMBL/GenBank/DDBJ whole genome shotgun (WGS) entry which is preliminary data.</text>
</comment>
<keyword evidence="3" id="KW-1185">Reference proteome</keyword>
<protein>
    <submittedName>
        <fullName evidence="2">Uncharacterized protein</fullName>
    </submittedName>
</protein>
<dbReference type="PANTHER" id="PTHR37383">
    <property type="entry name" value="OS01G0694200 PROTEIN"/>
    <property type="match status" value="1"/>
</dbReference>
<dbReference type="Proteomes" id="UP000823749">
    <property type="component" value="Chromosome 10"/>
</dbReference>
<evidence type="ECO:0000313" key="2">
    <source>
        <dbReference type="EMBL" id="KAG5527908.1"/>
    </source>
</evidence>
<dbReference type="PANTHER" id="PTHR37383:SF1">
    <property type="entry name" value="OS01G0694200 PROTEIN"/>
    <property type="match status" value="1"/>
</dbReference>
<gene>
    <name evidence="2" type="ORF">RHGRI_028736</name>
</gene>